<name>A0A7S4MVC6_9STRA</name>
<evidence type="ECO:0000313" key="2">
    <source>
        <dbReference type="EMBL" id="CAE2246145.1"/>
    </source>
</evidence>
<dbReference type="InterPro" id="IPR002589">
    <property type="entry name" value="Macro_dom"/>
</dbReference>
<dbReference type="PROSITE" id="PS51154">
    <property type="entry name" value="MACRO"/>
    <property type="match status" value="1"/>
</dbReference>
<gene>
    <name evidence="2" type="ORF">OAUR00152_LOCUS18845</name>
</gene>
<protein>
    <recommendedName>
        <fullName evidence="1">Macro domain-containing protein</fullName>
    </recommendedName>
</protein>
<dbReference type="EMBL" id="HBKQ01027869">
    <property type="protein sequence ID" value="CAE2246145.1"/>
    <property type="molecule type" value="Transcribed_RNA"/>
</dbReference>
<evidence type="ECO:0000259" key="1">
    <source>
        <dbReference type="PROSITE" id="PS51154"/>
    </source>
</evidence>
<dbReference type="InterPro" id="IPR043472">
    <property type="entry name" value="Macro_dom-like"/>
</dbReference>
<organism evidence="2">
    <name type="scientific">Odontella aurita</name>
    <dbReference type="NCBI Taxonomy" id="265563"/>
    <lineage>
        <taxon>Eukaryota</taxon>
        <taxon>Sar</taxon>
        <taxon>Stramenopiles</taxon>
        <taxon>Ochrophyta</taxon>
        <taxon>Bacillariophyta</taxon>
        <taxon>Mediophyceae</taxon>
        <taxon>Biddulphiophycidae</taxon>
        <taxon>Eupodiscales</taxon>
        <taxon>Odontellaceae</taxon>
        <taxon>Odontella</taxon>
    </lineage>
</organism>
<dbReference type="SUPFAM" id="SSF52949">
    <property type="entry name" value="Macro domain-like"/>
    <property type="match status" value="1"/>
</dbReference>
<dbReference type="Pfam" id="PF01661">
    <property type="entry name" value="Macro"/>
    <property type="match status" value="1"/>
</dbReference>
<sequence length="152" mass="16646">MNSAVHHIERAVATSPGWGSELSKEYECVVHTVPPFYHHSPDVNPEEGLSSCYKEALPLGFREGAKKAGLLHVSDVIRVASPLIGAGCRGFPGRVAIKVAAEESVRWRDNEGAGGEVLAFGIPDRVIADELVNEIEQEDRKRRKALRETNSF</sequence>
<reference evidence="2" key="1">
    <citation type="submission" date="2021-01" db="EMBL/GenBank/DDBJ databases">
        <authorList>
            <person name="Corre E."/>
            <person name="Pelletier E."/>
            <person name="Niang G."/>
            <person name="Scheremetjew M."/>
            <person name="Finn R."/>
            <person name="Kale V."/>
            <person name="Holt S."/>
            <person name="Cochrane G."/>
            <person name="Meng A."/>
            <person name="Brown T."/>
            <person name="Cohen L."/>
        </authorList>
    </citation>
    <scope>NUCLEOTIDE SEQUENCE</scope>
    <source>
        <strain evidence="2">Isolate 1302-5</strain>
    </source>
</reference>
<dbReference type="Gene3D" id="3.40.220.10">
    <property type="entry name" value="Leucine Aminopeptidase, subunit E, domain 1"/>
    <property type="match status" value="1"/>
</dbReference>
<feature type="domain" description="Macro" evidence="1">
    <location>
        <begin position="1"/>
        <end position="152"/>
    </location>
</feature>
<proteinExistence type="predicted"/>
<accession>A0A7S4MVC6</accession>
<dbReference type="AlphaFoldDB" id="A0A7S4MVC6"/>